<dbReference type="Proteomes" id="UP000698963">
    <property type="component" value="Unassembled WGS sequence"/>
</dbReference>
<dbReference type="EMBL" id="DYZA01000149">
    <property type="protein sequence ID" value="HJD97459.1"/>
    <property type="molecule type" value="Genomic_DNA"/>
</dbReference>
<comment type="caution">
    <text evidence="2">The sequence shown here is derived from an EMBL/GenBank/DDBJ whole genome shotgun (WGS) entry which is preliminary data.</text>
</comment>
<dbReference type="AlphaFoldDB" id="A0A921DRB1"/>
<reference evidence="2" key="1">
    <citation type="journal article" date="2021" name="PeerJ">
        <title>Extensive microbial diversity within the chicken gut microbiome revealed by metagenomics and culture.</title>
        <authorList>
            <person name="Gilroy R."/>
            <person name="Ravi A."/>
            <person name="Getino M."/>
            <person name="Pursley I."/>
            <person name="Horton D.L."/>
            <person name="Alikhan N.F."/>
            <person name="Baker D."/>
            <person name="Gharbi K."/>
            <person name="Hall N."/>
            <person name="Watson M."/>
            <person name="Adriaenssens E.M."/>
            <person name="Foster-Nyarko E."/>
            <person name="Jarju S."/>
            <person name="Secka A."/>
            <person name="Antonio M."/>
            <person name="Oren A."/>
            <person name="Chaudhuri R.R."/>
            <person name="La Ragione R."/>
            <person name="Hildebrand F."/>
            <person name="Pallen M.J."/>
        </authorList>
    </citation>
    <scope>NUCLEOTIDE SEQUENCE</scope>
    <source>
        <strain evidence="2">ChiGjej2B2-19336</strain>
    </source>
</reference>
<dbReference type="SUPFAM" id="SSF103473">
    <property type="entry name" value="MFS general substrate transporter"/>
    <property type="match status" value="1"/>
</dbReference>
<proteinExistence type="predicted"/>
<feature type="non-terminal residue" evidence="2">
    <location>
        <position position="67"/>
    </location>
</feature>
<gene>
    <name evidence="2" type="ORF">K8W16_07420</name>
</gene>
<name>A0A921DRB1_9BACT</name>
<evidence type="ECO:0000256" key="1">
    <source>
        <dbReference type="SAM" id="Phobius"/>
    </source>
</evidence>
<keyword evidence="1" id="KW-0472">Membrane</keyword>
<protein>
    <submittedName>
        <fullName evidence="2">MFS transporter</fullName>
    </submittedName>
</protein>
<reference evidence="2" key="2">
    <citation type="submission" date="2021-09" db="EMBL/GenBank/DDBJ databases">
        <authorList>
            <person name="Gilroy R."/>
        </authorList>
    </citation>
    <scope>NUCLEOTIDE SEQUENCE</scope>
    <source>
        <strain evidence="2">ChiGjej2B2-19336</strain>
    </source>
</reference>
<feature type="transmembrane region" description="Helical" evidence="1">
    <location>
        <begin position="44"/>
        <end position="62"/>
    </location>
</feature>
<keyword evidence="1" id="KW-1133">Transmembrane helix</keyword>
<sequence>MSAIQENPSSLHLKSVIAALWTGNLFAPFLMSGVAAILPSIGESLGASAVALSLVMVCYNLGQSISH</sequence>
<evidence type="ECO:0000313" key="3">
    <source>
        <dbReference type="Proteomes" id="UP000698963"/>
    </source>
</evidence>
<keyword evidence="1" id="KW-0812">Transmembrane</keyword>
<feature type="transmembrane region" description="Helical" evidence="1">
    <location>
        <begin position="16"/>
        <end position="38"/>
    </location>
</feature>
<evidence type="ECO:0000313" key="2">
    <source>
        <dbReference type="EMBL" id="HJD97459.1"/>
    </source>
</evidence>
<dbReference type="InterPro" id="IPR036259">
    <property type="entry name" value="MFS_trans_sf"/>
</dbReference>
<accession>A0A921DRB1</accession>
<organism evidence="2 3">
    <name type="scientific">Mailhella massiliensis</name>
    <dbReference type="NCBI Taxonomy" id="1903261"/>
    <lineage>
        <taxon>Bacteria</taxon>
        <taxon>Pseudomonadati</taxon>
        <taxon>Thermodesulfobacteriota</taxon>
        <taxon>Desulfovibrionia</taxon>
        <taxon>Desulfovibrionales</taxon>
        <taxon>Desulfovibrionaceae</taxon>
        <taxon>Mailhella</taxon>
    </lineage>
</organism>